<keyword evidence="8" id="KW-1185">Reference proteome</keyword>
<evidence type="ECO:0000256" key="1">
    <source>
        <dbReference type="ARBA" id="ARBA00010790"/>
    </source>
</evidence>
<feature type="binding site" evidence="3">
    <location>
        <position position="270"/>
    </location>
    <ligand>
        <name>FAD</name>
        <dbReference type="ChEBI" id="CHEBI:57692"/>
    </ligand>
</feature>
<feature type="active site" description="Proton acceptor" evidence="2">
    <location>
        <position position="601"/>
    </location>
</feature>
<feature type="binding site" evidence="3">
    <location>
        <position position="121"/>
    </location>
    <ligand>
        <name>FAD</name>
        <dbReference type="ChEBI" id="CHEBI:57692"/>
    </ligand>
</feature>
<reference evidence="7" key="1">
    <citation type="journal article" date="2020" name="Stud. Mycol.">
        <title>101 Dothideomycetes genomes: a test case for predicting lifestyles and emergence of pathogens.</title>
        <authorList>
            <person name="Haridas S."/>
            <person name="Albert R."/>
            <person name="Binder M."/>
            <person name="Bloem J."/>
            <person name="Labutti K."/>
            <person name="Salamov A."/>
            <person name="Andreopoulos B."/>
            <person name="Baker S."/>
            <person name="Barry K."/>
            <person name="Bills G."/>
            <person name="Bluhm B."/>
            <person name="Cannon C."/>
            <person name="Castanera R."/>
            <person name="Culley D."/>
            <person name="Daum C."/>
            <person name="Ezra D."/>
            <person name="Gonzalez J."/>
            <person name="Henrissat B."/>
            <person name="Kuo A."/>
            <person name="Liang C."/>
            <person name="Lipzen A."/>
            <person name="Lutzoni F."/>
            <person name="Magnuson J."/>
            <person name="Mondo S."/>
            <person name="Nolan M."/>
            <person name="Ohm R."/>
            <person name="Pangilinan J."/>
            <person name="Park H.-J."/>
            <person name="Ramirez L."/>
            <person name="Alfaro M."/>
            <person name="Sun H."/>
            <person name="Tritt A."/>
            <person name="Yoshinaga Y."/>
            <person name="Zwiers L.-H."/>
            <person name="Turgeon B."/>
            <person name="Goodwin S."/>
            <person name="Spatafora J."/>
            <person name="Crous P."/>
            <person name="Grigoriev I."/>
        </authorList>
    </citation>
    <scope>NUCLEOTIDE SEQUENCE</scope>
    <source>
        <strain evidence="7">CBS 101060</strain>
    </source>
</reference>
<keyword evidence="4" id="KW-0732">Signal</keyword>
<evidence type="ECO:0000256" key="3">
    <source>
        <dbReference type="PIRSR" id="PIRSR000137-2"/>
    </source>
</evidence>
<dbReference type="Pfam" id="PF05199">
    <property type="entry name" value="GMC_oxred_C"/>
    <property type="match status" value="1"/>
</dbReference>
<dbReference type="InterPro" id="IPR012132">
    <property type="entry name" value="GMC_OxRdtase"/>
</dbReference>
<dbReference type="GO" id="GO:0016614">
    <property type="term" value="F:oxidoreductase activity, acting on CH-OH group of donors"/>
    <property type="evidence" value="ECO:0007669"/>
    <property type="project" value="InterPro"/>
</dbReference>
<evidence type="ECO:0000313" key="7">
    <source>
        <dbReference type="EMBL" id="KAF2843633.1"/>
    </source>
</evidence>
<dbReference type="EMBL" id="MU006089">
    <property type="protein sequence ID" value="KAF2843633.1"/>
    <property type="molecule type" value="Genomic_DNA"/>
</dbReference>
<dbReference type="PANTHER" id="PTHR11552:SF115">
    <property type="entry name" value="DEHYDROGENASE XPTC-RELATED"/>
    <property type="match status" value="1"/>
</dbReference>
<comment type="cofactor">
    <cofactor evidence="3">
        <name>FAD</name>
        <dbReference type="ChEBI" id="CHEBI:57692"/>
    </cofactor>
</comment>
<sequence>MGFSSGFLAVAGSLVFSQLSSAYPALVHQIRNRAVDIADIKESYDYIVVGGGQSGLVVANRLSEDSNYSVLVVEYGYFDDNPAQLDPSSAARYPAGDLFNLSSVPQLGLNGQPKGVYAANVVGGGSTVNGMFLNRGSARDYNDWEALGNKGWGWSDLLPYFKKSTHFLEPDPELAAEFNITYDIDAAFGRDGPIFISYPSFQYPGIKPQWKAWAEIGVPQQIEGSDGSAYGAIWIPNAFDRTVRRSYSRSGYYEPAKNRTNLELIVGQRVNEVLFDENKRATGVTIQERGGENIVTVSAKKEIVLTAGFLHTPQILQRSGIGPKALLEQAGIEVISDLPGVGSNFQDHPVSQASVTYETDMQPNPNSLVQNRTFRDWADKEWAENRRGPRSIGVGNSAALVPYPVMNPDSWQEVVDAYKAQNVADYLPSTYNEINIKGYEAQRAVMSTSLGLNDNAFTEIPFSGSGSVSLVLTRPLSRGTVLLKPDAIYDEPTVDYNTLINPTDVQVQVDAVKTFRRWMNATSMQVLSPSETAPGKTVTTDEQIANSLRRGMGPSTAHGCCTATMMPKENAGVVSPELLVYGVTGLSVADTAVIPLIPATHICATVYAVAEKAADLIKSRR</sequence>
<evidence type="ECO:0000259" key="6">
    <source>
        <dbReference type="Pfam" id="PF05199"/>
    </source>
</evidence>
<dbReference type="AlphaFoldDB" id="A0A9P4SL65"/>
<gene>
    <name evidence="7" type="ORF">M501DRAFT_1006142</name>
</gene>
<feature type="signal peptide" evidence="4">
    <location>
        <begin position="1"/>
        <end position="22"/>
    </location>
</feature>
<dbReference type="Pfam" id="PF00732">
    <property type="entry name" value="GMC_oxred_N"/>
    <property type="match status" value="1"/>
</dbReference>
<comment type="similarity">
    <text evidence="1">Belongs to the GMC oxidoreductase family.</text>
</comment>
<dbReference type="SUPFAM" id="SSF51905">
    <property type="entry name" value="FAD/NAD(P)-binding domain"/>
    <property type="match status" value="1"/>
</dbReference>
<dbReference type="GO" id="GO:0044550">
    <property type="term" value="P:secondary metabolite biosynthetic process"/>
    <property type="evidence" value="ECO:0007669"/>
    <property type="project" value="TreeGrafter"/>
</dbReference>
<evidence type="ECO:0000256" key="2">
    <source>
        <dbReference type="PIRSR" id="PIRSR000137-1"/>
    </source>
</evidence>
<dbReference type="GO" id="GO:0050660">
    <property type="term" value="F:flavin adenine dinucleotide binding"/>
    <property type="evidence" value="ECO:0007669"/>
    <property type="project" value="InterPro"/>
</dbReference>
<comment type="caution">
    <text evidence="7">The sequence shown here is derived from an EMBL/GenBank/DDBJ whole genome shotgun (WGS) entry which is preliminary data.</text>
</comment>
<dbReference type="InterPro" id="IPR000172">
    <property type="entry name" value="GMC_OxRdtase_N"/>
</dbReference>
<name>A0A9P4SL65_9PEZI</name>
<feature type="domain" description="Glucose-methanol-choline oxidoreductase C-terminal" evidence="6">
    <location>
        <begin position="475"/>
        <end position="610"/>
    </location>
</feature>
<keyword evidence="3" id="KW-0274">FAD</keyword>
<dbReference type="Proteomes" id="UP000799429">
    <property type="component" value="Unassembled WGS sequence"/>
</dbReference>
<protein>
    <submittedName>
        <fullName evidence="7">GMC oxidoreductase</fullName>
    </submittedName>
</protein>
<evidence type="ECO:0000313" key="8">
    <source>
        <dbReference type="Proteomes" id="UP000799429"/>
    </source>
</evidence>
<feature type="active site" description="Proton donor" evidence="2">
    <location>
        <position position="558"/>
    </location>
</feature>
<dbReference type="PIRSF" id="PIRSF000137">
    <property type="entry name" value="Alcohol_oxidase"/>
    <property type="match status" value="1"/>
</dbReference>
<evidence type="ECO:0000256" key="4">
    <source>
        <dbReference type="SAM" id="SignalP"/>
    </source>
</evidence>
<organism evidence="7 8">
    <name type="scientific">Patellaria atrata CBS 101060</name>
    <dbReference type="NCBI Taxonomy" id="1346257"/>
    <lineage>
        <taxon>Eukaryota</taxon>
        <taxon>Fungi</taxon>
        <taxon>Dikarya</taxon>
        <taxon>Ascomycota</taxon>
        <taxon>Pezizomycotina</taxon>
        <taxon>Dothideomycetes</taxon>
        <taxon>Dothideomycetes incertae sedis</taxon>
        <taxon>Patellariales</taxon>
        <taxon>Patellariaceae</taxon>
        <taxon>Patellaria</taxon>
    </lineage>
</organism>
<dbReference type="InterPro" id="IPR007867">
    <property type="entry name" value="GMC_OxRtase_C"/>
</dbReference>
<dbReference type="SUPFAM" id="SSF54373">
    <property type="entry name" value="FAD-linked reductases, C-terminal domain"/>
    <property type="match status" value="1"/>
</dbReference>
<feature type="domain" description="Glucose-methanol-choline oxidoreductase N-terminal" evidence="5">
    <location>
        <begin position="44"/>
        <end position="350"/>
    </location>
</feature>
<proteinExistence type="inferred from homology"/>
<dbReference type="Gene3D" id="3.30.560.10">
    <property type="entry name" value="Glucose Oxidase, domain 3"/>
    <property type="match status" value="1"/>
</dbReference>
<keyword evidence="3" id="KW-0285">Flavoprotein</keyword>
<dbReference type="PANTHER" id="PTHR11552">
    <property type="entry name" value="GLUCOSE-METHANOL-CHOLINE GMC OXIDOREDUCTASE"/>
    <property type="match status" value="1"/>
</dbReference>
<dbReference type="InterPro" id="IPR036188">
    <property type="entry name" value="FAD/NAD-bd_sf"/>
</dbReference>
<dbReference type="OrthoDB" id="269227at2759"/>
<evidence type="ECO:0000259" key="5">
    <source>
        <dbReference type="Pfam" id="PF00732"/>
    </source>
</evidence>
<dbReference type="Gene3D" id="3.50.50.60">
    <property type="entry name" value="FAD/NAD(P)-binding domain"/>
    <property type="match status" value="1"/>
</dbReference>
<feature type="chain" id="PRO_5040363984" evidence="4">
    <location>
        <begin position="23"/>
        <end position="621"/>
    </location>
</feature>
<accession>A0A9P4SL65</accession>